<protein>
    <submittedName>
        <fullName evidence="1">Uncharacterized protein</fullName>
    </submittedName>
</protein>
<proteinExistence type="predicted"/>
<evidence type="ECO:0000313" key="2">
    <source>
        <dbReference type="Proteomes" id="UP000391834"/>
    </source>
</evidence>
<gene>
    <name evidence="1" type="ORF">PbJCM13498_31660</name>
</gene>
<comment type="caution">
    <text evidence="1">The sequence shown here is derived from an EMBL/GenBank/DDBJ whole genome shotgun (WGS) entry which is preliminary data.</text>
</comment>
<evidence type="ECO:0000313" key="1">
    <source>
        <dbReference type="EMBL" id="GET34303.1"/>
    </source>
</evidence>
<keyword evidence="2" id="KW-1185">Reference proteome</keyword>
<dbReference type="Proteomes" id="UP000391834">
    <property type="component" value="Unassembled WGS sequence"/>
</dbReference>
<sequence>MIFYAPFWSFILVKWQIWSLNKIYDFETFIELAQKRALIYPQEHFYSKYAIALKKDKDLLKELILKGENSNRLEILREKYQFKTVLFYKKLSRLFNTLPILELSIEGVLLNGKGVINWTDFQYIEPKTSGGKYPDFWIEYQLKKTNKIEIYKLTNLKGGLLRLEYFFKLYKQLATTINIRNAGRCAKFEP</sequence>
<name>A0A5M4B3B7_9BACT</name>
<organism evidence="1 2">
    <name type="scientific">Prolixibacter bellariivorans</name>
    <dbReference type="NCBI Taxonomy" id="314319"/>
    <lineage>
        <taxon>Bacteria</taxon>
        <taxon>Pseudomonadati</taxon>
        <taxon>Bacteroidota</taxon>
        <taxon>Bacteroidia</taxon>
        <taxon>Marinilabiliales</taxon>
        <taxon>Prolixibacteraceae</taxon>
        <taxon>Prolixibacter</taxon>
    </lineage>
</organism>
<dbReference type="EMBL" id="BLAX01000001">
    <property type="protein sequence ID" value="GET34303.1"/>
    <property type="molecule type" value="Genomic_DNA"/>
</dbReference>
<reference evidence="1 2" key="1">
    <citation type="submission" date="2019-10" db="EMBL/GenBank/DDBJ databases">
        <title>Prolixibacter strains distinguished by the presence of nitrate reductase genes were adept at nitrate-dependent anaerobic corrosion of metallic iron and carbon steel.</title>
        <authorList>
            <person name="Iino T."/>
            <person name="Shono N."/>
            <person name="Ito K."/>
            <person name="Nakamura R."/>
            <person name="Sueoka K."/>
            <person name="Harayama S."/>
            <person name="Ohkuma M."/>
        </authorList>
    </citation>
    <scope>NUCLEOTIDE SEQUENCE [LARGE SCALE GENOMIC DNA]</scope>
    <source>
        <strain evidence="1 2">JCM 13498</strain>
    </source>
</reference>
<dbReference type="AlphaFoldDB" id="A0A5M4B3B7"/>
<accession>A0A5M4B3B7</accession>